<sequence length="872" mass="99293">MKHFILVFMICIILLQGNNADLTNRPGRDFKLECPKNQYLSKFQSTYDYLFYDRKWTLNCRQGIVTDKCEWTSNFVNNFYGDFTWNCPEGEIIVGISSIYSLNHRHKDRRFKFKCCKTDSVPSECQWWGINNYRVLIDFELQSNRAIDGVATEYIDYSDRVWKLNICKYKTCYVKKMTILSKISPSVNDSTIIGISTSQGCSKDAKFQTLLDDTDKVTEITSFKTTKGDKFTFDSTVPLTIKLSDASDILKSESEITVPFEKSFGNAWDWHSSAERETTTSTGKSLEYNGPGGGLLMAYIKHTKFVNSDIDVEYEIHCNDGSELTEQGKISLEIERYSQPFYVQKHEKFNSVNDCTEESYQCIHSLNGKKGATPNQISKEFHECFVPKRCEAKKMKMLYATNPYLDKAKIVGISTSQGCSKDARFETRLDNTDKVTETTSFVTEKSPNFDFGSSLNIEFQSSTLHFGDGGQINVPFKSSFEKSWDWYSSKTKETTSSAGQSLQYTGPGASMIIAYVHHYKFDYPSVTVEFEVQCENGSSFTERGRAKSLKIERFSKTLLIQKERGFGSINQCNIESHQCLQNVQRKMQSKPTEVNTAFDQCFKKTNHGDDDDDDDVNFYCQARRMKILQKALPYVESVKIVGIASSQGCSRDAIFQTTLEQTNTVTETSAFVTKKNSKFNYGSSLVVELPNSSNRFGDSTEILSVELENNTPNVWNWATAKIKETSISSAQSLKYKGPGAALVMGYVQYYKFDNPNVDVEYYVECNDGSKFTERGTVKLEAERFSQTHFVQKHGVFDYPEDCNEESYECIRAINGNKVLEPAEITKQFENCFNLNPRDGPSYRYSYAAGVHHQKKALIIMVLLIIAVMALIH</sequence>
<name>A0A7M5X2L9_9CNID</name>
<feature type="signal peptide" evidence="5">
    <location>
        <begin position="1"/>
        <end position="20"/>
    </location>
</feature>
<evidence type="ECO:0000313" key="7">
    <source>
        <dbReference type="Proteomes" id="UP000594262"/>
    </source>
</evidence>
<evidence type="ECO:0000256" key="2">
    <source>
        <dbReference type="ARBA" id="ARBA00008712"/>
    </source>
</evidence>
<keyword evidence="5" id="KW-0732">Signal</keyword>
<dbReference type="PANTHER" id="PTHR15040:SF1">
    <property type="entry name" value="DERMATOPONTIN-LIKE ISOFORM X1"/>
    <property type="match status" value="1"/>
</dbReference>
<dbReference type="GO" id="GO:0005615">
    <property type="term" value="C:extracellular space"/>
    <property type="evidence" value="ECO:0007669"/>
    <property type="project" value="TreeGrafter"/>
</dbReference>
<feature type="chain" id="PRO_5029470092" description="Cnidarian restricted protein" evidence="5">
    <location>
        <begin position="21"/>
        <end position="872"/>
    </location>
</feature>
<evidence type="ECO:0000256" key="1">
    <source>
        <dbReference type="ARBA" id="ARBA00004613"/>
    </source>
</evidence>
<keyword evidence="3" id="KW-0964">Secreted</keyword>
<dbReference type="EnsemblMetazoa" id="CLYHEMT016247.1">
    <property type="protein sequence ID" value="CLYHEMP016247.1"/>
    <property type="gene ID" value="CLYHEMG016247"/>
</dbReference>
<evidence type="ECO:0000256" key="3">
    <source>
        <dbReference type="ARBA" id="ARBA00022525"/>
    </source>
</evidence>
<evidence type="ECO:0000313" key="6">
    <source>
        <dbReference type="EnsemblMetazoa" id="CLYHEMP016247.1"/>
    </source>
</evidence>
<comment type="subcellular location">
    <subcellularLocation>
        <location evidence="1">Secreted</location>
    </subcellularLocation>
</comment>
<accession>A0A7M5X2L9</accession>
<keyword evidence="4" id="KW-1015">Disulfide bond</keyword>
<dbReference type="GO" id="GO:0030199">
    <property type="term" value="P:collagen fibril organization"/>
    <property type="evidence" value="ECO:0007669"/>
    <property type="project" value="TreeGrafter"/>
</dbReference>
<dbReference type="InterPro" id="IPR026645">
    <property type="entry name" value="Dermatopontin"/>
</dbReference>
<evidence type="ECO:0000256" key="5">
    <source>
        <dbReference type="SAM" id="SignalP"/>
    </source>
</evidence>
<reference evidence="6" key="1">
    <citation type="submission" date="2021-01" db="UniProtKB">
        <authorList>
            <consortium name="EnsemblMetazoa"/>
        </authorList>
    </citation>
    <scope>IDENTIFICATION</scope>
</reference>
<dbReference type="Proteomes" id="UP000594262">
    <property type="component" value="Unplaced"/>
</dbReference>
<evidence type="ECO:0008006" key="8">
    <source>
        <dbReference type="Google" id="ProtNLM"/>
    </source>
</evidence>
<dbReference type="GO" id="GO:0031012">
    <property type="term" value="C:extracellular matrix"/>
    <property type="evidence" value="ECO:0007669"/>
    <property type="project" value="TreeGrafter"/>
</dbReference>
<organism evidence="6 7">
    <name type="scientific">Clytia hemisphaerica</name>
    <dbReference type="NCBI Taxonomy" id="252671"/>
    <lineage>
        <taxon>Eukaryota</taxon>
        <taxon>Metazoa</taxon>
        <taxon>Cnidaria</taxon>
        <taxon>Hydrozoa</taxon>
        <taxon>Hydroidolina</taxon>
        <taxon>Leptothecata</taxon>
        <taxon>Obeliida</taxon>
        <taxon>Clytiidae</taxon>
        <taxon>Clytia</taxon>
    </lineage>
</organism>
<dbReference type="AlphaFoldDB" id="A0A7M5X2L9"/>
<dbReference type="PANTHER" id="PTHR15040">
    <property type="entry name" value="DERMATOPONTIN-RELATED"/>
    <property type="match status" value="1"/>
</dbReference>
<keyword evidence="7" id="KW-1185">Reference proteome</keyword>
<dbReference type="OrthoDB" id="5945504at2759"/>
<proteinExistence type="inferred from homology"/>
<comment type="similarity">
    <text evidence="2">Belongs to the dermatopontin family.</text>
</comment>
<evidence type="ECO:0000256" key="4">
    <source>
        <dbReference type="ARBA" id="ARBA00023157"/>
    </source>
</evidence>
<protein>
    <recommendedName>
        <fullName evidence="8">Cnidarian restricted protein</fullName>
    </recommendedName>
</protein>
<dbReference type="Pfam" id="PF14704">
    <property type="entry name" value="DERM"/>
    <property type="match status" value="1"/>
</dbReference>